<dbReference type="GO" id="GO:0004519">
    <property type="term" value="F:endonuclease activity"/>
    <property type="evidence" value="ECO:0007669"/>
    <property type="project" value="InterPro"/>
</dbReference>
<dbReference type="InterPro" id="IPR003615">
    <property type="entry name" value="HNH_nuc"/>
</dbReference>
<reference evidence="7 8" key="1">
    <citation type="journal article" date="2007" name="J. Bacteriol.">
        <title>Whole-genome analysis of the methyl tert-butyl ether-degrading beta-proteobacterium Methylibium petroleiphilum PM1.</title>
        <authorList>
            <person name="Kane S.R."/>
            <person name="Chakicherla A.Y."/>
            <person name="Chain P.S.G."/>
            <person name="Schmidt R."/>
            <person name="Shin M.W."/>
            <person name="Legler T.C."/>
            <person name="Scow K.M."/>
            <person name="Larimer F.W."/>
            <person name="Lucas S.M."/>
            <person name="Richardson P.M."/>
            <person name="Hristova K.R."/>
        </authorList>
    </citation>
    <scope>NUCLEOTIDE SEQUENCE [LARGE SCALE GENOMIC DNA]</scope>
    <source>
        <strain evidence="8">ATCC BAA-1232 / LMG 22953 / PM1</strain>
    </source>
</reference>
<dbReference type="GO" id="GO:0003676">
    <property type="term" value="F:nucleic acid binding"/>
    <property type="evidence" value="ECO:0007669"/>
    <property type="project" value="InterPro"/>
</dbReference>
<evidence type="ECO:0000256" key="1">
    <source>
        <dbReference type="ARBA" id="ARBA00022722"/>
    </source>
</evidence>
<dbReference type="GO" id="GO:0005829">
    <property type="term" value="C:cytosol"/>
    <property type="evidence" value="ECO:0007669"/>
    <property type="project" value="TreeGrafter"/>
</dbReference>
<evidence type="ECO:0000256" key="5">
    <source>
        <dbReference type="SAM" id="MobiDB-lite"/>
    </source>
</evidence>
<dbReference type="AlphaFoldDB" id="A2SD61"/>
<dbReference type="GO" id="GO:0016787">
    <property type="term" value="F:hydrolase activity"/>
    <property type="evidence" value="ECO:0007669"/>
    <property type="project" value="UniProtKB-KW"/>
</dbReference>
<name>A2SD61_METPP</name>
<evidence type="ECO:0000259" key="6">
    <source>
        <dbReference type="SMART" id="SM00507"/>
    </source>
</evidence>
<sequence>MVRLIRLKPRVSALGSPLLTLAPGSWRAGKEGSTARGYGYRWQQARERYLRAHPLCCYCERKGEITRATVVDHKVPHKGIESLFWDESNWQPMCKQCHDGEKAREERDGGGSDLCKAMKPRPQVPARTD</sequence>
<gene>
    <name evidence="7" type="ordered locus">Mpe_A0538</name>
</gene>
<feature type="compositionally biased region" description="Basic and acidic residues" evidence="5">
    <location>
        <begin position="101"/>
        <end position="110"/>
    </location>
</feature>
<evidence type="ECO:0000256" key="3">
    <source>
        <dbReference type="ARBA" id="ARBA00038412"/>
    </source>
</evidence>
<dbReference type="HOGENOM" id="CLU_108879_2_0_4"/>
<evidence type="ECO:0000313" key="8">
    <source>
        <dbReference type="Proteomes" id="UP000000366"/>
    </source>
</evidence>
<dbReference type="Gene3D" id="1.10.30.50">
    <property type="match status" value="1"/>
</dbReference>
<dbReference type="STRING" id="420662.Mpe_A0538"/>
<dbReference type="Proteomes" id="UP000000366">
    <property type="component" value="Chromosome"/>
</dbReference>
<evidence type="ECO:0000256" key="4">
    <source>
        <dbReference type="ARBA" id="ARBA00040194"/>
    </source>
</evidence>
<dbReference type="SMART" id="SM00507">
    <property type="entry name" value="HNHc"/>
    <property type="match status" value="1"/>
</dbReference>
<dbReference type="Pfam" id="PF01844">
    <property type="entry name" value="HNH"/>
    <property type="match status" value="1"/>
</dbReference>
<organism evidence="7 8">
    <name type="scientific">Methylibium petroleiphilum (strain ATCC BAA-1232 / LMG 22953 / PM1)</name>
    <dbReference type="NCBI Taxonomy" id="420662"/>
    <lineage>
        <taxon>Bacteria</taxon>
        <taxon>Pseudomonadati</taxon>
        <taxon>Pseudomonadota</taxon>
        <taxon>Betaproteobacteria</taxon>
        <taxon>Burkholderiales</taxon>
        <taxon>Sphaerotilaceae</taxon>
        <taxon>Methylibium</taxon>
    </lineage>
</organism>
<protein>
    <recommendedName>
        <fullName evidence="4">Putative HNH nuclease YajD</fullName>
    </recommendedName>
</protein>
<dbReference type="eggNOG" id="COG1403">
    <property type="taxonomic scope" value="Bacteria"/>
</dbReference>
<dbReference type="KEGG" id="mpt:Mpe_A0538"/>
<proteinExistence type="inferred from homology"/>
<keyword evidence="2" id="KW-0378">Hydrolase</keyword>
<dbReference type="InterPro" id="IPR002711">
    <property type="entry name" value="HNH"/>
</dbReference>
<dbReference type="EMBL" id="CP000555">
    <property type="protein sequence ID" value="ABM93500.1"/>
    <property type="molecule type" value="Genomic_DNA"/>
</dbReference>
<dbReference type="PANTHER" id="PTHR41286">
    <property type="entry name" value="HNH NUCLEASE YAJD-RELATED"/>
    <property type="match status" value="1"/>
</dbReference>
<dbReference type="CDD" id="cd00085">
    <property type="entry name" value="HNHc"/>
    <property type="match status" value="1"/>
</dbReference>
<feature type="region of interest" description="Disordered" evidence="5">
    <location>
        <begin position="101"/>
        <end position="129"/>
    </location>
</feature>
<keyword evidence="8" id="KW-1185">Reference proteome</keyword>
<dbReference type="GO" id="GO:0008270">
    <property type="term" value="F:zinc ion binding"/>
    <property type="evidence" value="ECO:0007669"/>
    <property type="project" value="InterPro"/>
</dbReference>
<comment type="similarity">
    <text evidence="3">Belongs to the HNH nuclease family.</text>
</comment>
<feature type="domain" description="HNH nuclease" evidence="6">
    <location>
        <begin position="43"/>
        <end position="99"/>
    </location>
</feature>
<evidence type="ECO:0000256" key="2">
    <source>
        <dbReference type="ARBA" id="ARBA00022801"/>
    </source>
</evidence>
<keyword evidence="1" id="KW-0540">Nuclease</keyword>
<accession>A2SD61</accession>
<evidence type="ECO:0000313" key="7">
    <source>
        <dbReference type="EMBL" id="ABM93500.1"/>
    </source>
</evidence>
<dbReference type="RefSeq" id="WP_011828138.1">
    <property type="nucleotide sequence ID" value="NC_008825.1"/>
</dbReference>
<dbReference type="PANTHER" id="PTHR41286:SF1">
    <property type="entry name" value="HNH NUCLEASE YAJD-RELATED"/>
    <property type="match status" value="1"/>
</dbReference>